<feature type="domain" description="Deacetylase sirtuin-type" evidence="9">
    <location>
        <begin position="80"/>
        <end position="362"/>
    </location>
</feature>
<dbReference type="STRING" id="1806994.A0A507BZ32"/>
<feature type="binding site" evidence="7">
    <location>
        <position position="218"/>
    </location>
    <ligand>
        <name>Zn(2+)</name>
        <dbReference type="ChEBI" id="CHEBI:29105"/>
    </ligand>
</feature>
<gene>
    <name evidence="10" type="ORF">SmJEL517_g04519</name>
</gene>
<dbReference type="OrthoDB" id="420264at2759"/>
<evidence type="ECO:0000313" key="10">
    <source>
        <dbReference type="EMBL" id="TPX32368.1"/>
    </source>
</evidence>
<feature type="binding site" evidence="7">
    <location>
        <position position="248"/>
    </location>
    <ligand>
        <name>Zn(2+)</name>
        <dbReference type="ChEBI" id="CHEBI:29105"/>
    </ligand>
</feature>
<dbReference type="PANTHER" id="PTHR11085:SF6">
    <property type="entry name" value="NAD-DEPENDENT PROTEIN DEACETYLASE SIRTUIN-2"/>
    <property type="match status" value="1"/>
</dbReference>
<dbReference type="PROSITE" id="PS50305">
    <property type="entry name" value="SIRTUIN"/>
    <property type="match status" value="1"/>
</dbReference>
<dbReference type="InterPro" id="IPR029035">
    <property type="entry name" value="DHS-like_NAD/FAD-binding_dom"/>
</dbReference>
<dbReference type="GO" id="GO:0017136">
    <property type="term" value="F:histone deacetylase activity, NAD-dependent"/>
    <property type="evidence" value="ECO:0007669"/>
    <property type="project" value="TreeGrafter"/>
</dbReference>
<feature type="binding site" evidence="7">
    <location>
        <position position="227"/>
    </location>
    <ligand>
        <name>Zn(2+)</name>
        <dbReference type="ChEBI" id="CHEBI:29105"/>
    </ligand>
</feature>
<sequence length="486" mass="53591">MSDQAAPRSEGSQYTKPTKAPVIDNSPNRNDEGVVTTVPTPPKVDQTKETPSEDPDMEALRQPFRWLLSTMGSNTPNPKAVLKDSTIESFATYIQNNNPSKIIVMTGAGISTSAGIPDFRTPGTGLYSNLQKYDLPFPEAIFYIQYFLDKPEPFYMLAKEMWPGNFKPTLSHYFIRLLAEKDVLLRNFTQNIDTLERVAGVNPELLVEAHGSFGSAHCAGTKKKSKCNTEIPVSVVKECVDREEIPRCPKPNCGGLVKPGIVFFGEGLPERFFKLAQTDFSQCDLLIVIGTSLQVQPFASLINQVPDHIPRLLVNMEEVGDQGSSALGFDFSHARQEYKRDAIFLGPADEGCRKLAELLGWVDELDTLIEKQNMVLEKEQARMSPKKKQRDGDNGSVAHDQLGENGVSAEKKVDVVDSTTHDQAVEENGVSKKVDVVDTITTHDQAVEENGVSPKKVVVDTIDKTDDTDDEEAELAAKLASINFSL</sequence>
<dbReference type="SUPFAM" id="SSF52467">
    <property type="entry name" value="DHS-like NAD/FAD-binding domain"/>
    <property type="match status" value="1"/>
</dbReference>
<keyword evidence="4 7" id="KW-0479">Metal-binding</keyword>
<dbReference type="InterPro" id="IPR026590">
    <property type="entry name" value="Ssirtuin_cat_dom"/>
</dbReference>
<dbReference type="GO" id="GO:0046872">
    <property type="term" value="F:metal ion binding"/>
    <property type="evidence" value="ECO:0007669"/>
    <property type="project" value="UniProtKB-KW"/>
</dbReference>
<dbReference type="CDD" id="cd01408">
    <property type="entry name" value="SIRT1"/>
    <property type="match status" value="1"/>
</dbReference>
<evidence type="ECO:0000256" key="4">
    <source>
        <dbReference type="ARBA" id="ARBA00022723"/>
    </source>
</evidence>
<keyword evidence="3" id="KW-0808">Transferase</keyword>
<evidence type="ECO:0000313" key="11">
    <source>
        <dbReference type="Proteomes" id="UP000319731"/>
    </source>
</evidence>
<dbReference type="RefSeq" id="XP_031023593.1">
    <property type="nucleotide sequence ID" value="XM_031170447.1"/>
</dbReference>
<dbReference type="GO" id="GO:0070403">
    <property type="term" value="F:NAD+ binding"/>
    <property type="evidence" value="ECO:0007669"/>
    <property type="project" value="InterPro"/>
</dbReference>
<evidence type="ECO:0000256" key="5">
    <source>
        <dbReference type="ARBA" id="ARBA00022833"/>
    </source>
</evidence>
<protein>
    <recommendedName>
        <fullName evidence="9">Deacetylase sirtuin-type domain-containing protein</fullName>
    </recommendedName>
</protein>
<evidence type="ECO:0000256" key="2">
    <source>
        <dbReference type="ARBA" id="ARBA00006924"/>
    </source>
</evidence>
<reference evidence="10 11" key="1">
    <citation type="journal article" date="2019" name="Sci. Rep.">
        <title>Comparative genomics of chytrid fungi reveal insights into the obligate biotrophic and pathogenic lifestyle of Synchytrium endobioticum.</title>
        <authorList>
            <person name="van de Vossenberg B.T.L.H."/>
            <person name="Warris S."/>
            <person name="Nguyen H.D.T."/>
            <person name="van Gent-Pelzer M.P.E."/>
            <person name="Joly D.L."/>
            <person name="van de Geest H.C."/>
            <person name="Bonants P.J.M."/>
            <person name="Smith D.S."/>
            <person name="Levesque C.A."/>
            <person name="van der Lee T.A.J."/>
        </authorList>
    </citation>
    <scope>NUCLEOTIDE SEQUENCE [LARGE SCALE GENOMIC DNA]</scope>
    <source>
        <strain evidence="10 11">JEL517</strain>
    </source>
</reference>
<name>A0A507BZ32_9FUNG</name>
<comment type="cofactor">
    <cofactor evidence="1">
        <name>Zn(2+)</name>
        <dbReference type="ChEBI" id="CHEBI:29105"/>
    </cofactor>
</comment>
<dbReference type="PANTHER" id="PTHR11085">
    <property type="entry name" value="NAD-DEPENDENT PROTEIN DEACYLASE SIRTUIN-5, MITOCHONDRIAL-RELATED"/>
    <property type="match status" value="1"/>
</dbReference>
<dbReference type="Gene3D" id="3.30.1600.10">
    <property type="entry name" value="SIR2/SIRT2 'Small Domain"/>
    <property type="match status" value="1"/>
</dbReference>
<keyword evidence="6" id="KW-0520">NAD</keyword>
<dbReference type="GeneID" id="42005744"/>
<evidence type="ECO:0000256" key="8">
    <source>
        <dbReference type="SAM" id="MobiDB-lite"/>
    </source>
</evidence>
<dbReference type="AlphaFoldDB" id="A0A507BZ32"/>
<evidence type="ECO:0000256" key="6">
    <source>
        <dbReference type="ARBA" id="ARBA00023027"/>
    </source>
</evidence>
<dbReference type="InterPro" id="IPR026591">
    <property type="entry name" value="Sirtuin_cat_small_dom_sf"/>
</dbReference>
<comment type="similarity">
    <text evidence="2">Belongs to the sirtuin family. Class I subfamily.</text>
</comment>
<dbReference type="EMBL" id="QEAO01000031">
    <property type="protein sequence ID" value="TPX32368.1"/>
    <property type="molecule type" value="Genomic_DNA"/>
</dbReference>
<dbReference type="GO" id="GO:0005634">
    <property type="term" value="C:nucleus"/>
    <property type="evidence" value="ECO:0007669"/>
    <property type="project" value="TreeGrafter"/>
</dbReference>
<comment type="caution">
    <text evidence="10">The sequence shown here is derived from an EMBL/GenBank/DDBJ whole genome shotgun (WGS) entry which is preliminary data.</text>
</comment>
<feature type="active site" description="Proton acceptor" evidence="7">
    <location>
        <position position="210"/>
    </location>
</feature>
<feature type="binding site" evidence="7">
    <location>
        <position position="253"/>
    </location>
    <ligand>
        <name>Zn(2+)</name>
        <dbReference type="ChEBI" id="CHEBI:29105"/>
    </ligand>
</feature>
<evidence type="ECO:0000256" key="1">
    <source>
        <dbReference type="ARBA" id="ARBA00001947"/>
    </source>
</evidence>
<feature type="region of interest" description="Disordered" evidence="8">
    <location>
        <begin position="1"/>
        <end position="58"/>
    </location>
</feature>
<dbReference type="Proteomes" id="UP000319731">
    <property type="component" value="Unassembled WGS sequence"/>
</dbReference>
<dbReference type="Pfam" id="PF02146">
    <property type="entry name" value="SIR2"/>
    <property type="match status" value="1"/>
</dbReference>
<keyword evidence="11" id="KW-1185">Reference proteome</keyword>
<feature type="region of interest" description="Disordered" evidence="8">
    <location>
        <begin position="379"/>
        <end position="407"/>
    </location>
</feature>
<evidence type="ECO:0000256" key="7">
    <source>
        <dbReference type="PROSITE-ProRule" id="PRU00236"/>
    </source>
</evidence>
<dbReference type="InterPro" id="IPR050134">
    <property type="entry name" value="NAD-dep_sirtuin_deacylases"/>
</dbReference>
<dbReference type="Gene3D" id="3.40.50.1220">
    <property type="entry name" value="TPP-binding domain"/>
    <property type="match status" value="1"/>
</dbReference>
<proteinExistence type="inferred from homology"/>
<dbReference type="InterPro" id="IPR003000">
    <property type="entry name" value="Sirtuin"/>
</dbReference>
<keyword evidence="5 7" id="KW-0862">Zinc</keyword>
<accession>A0A507BZ32</accession>
<evidence type="ECO:0000259" key="9">
    <source>
        <dbReference type="PROSITE" id="PS50305"/>
    </source>
</evidence>
<organism evidence="10 11">
    <name type="scientific">Synchytrium microbalum</name>
    <dbReference type="NCBI Taxonomy" id="1806994"/>
    <lineage>
        <taxon>Eukaryota</taxon>
        <taxon>Fungi</taxon>
        <taxon>Fungi incertae sedis</taxon>
        <taxon>Chytridiomycota</taxon>
        <taxon>Chytridiomycota incertae sedis</taxon>
        <taxon>Chytridiomycetes</taxon>
        <taxon>Synchytriales</taxon>
        <taxon>Synchytriaceae</taxon>
        <taxon>Synchytrium</taxon>
    </lineage>
</organism>
<evidence type="ECO:0000256" key="3">
    <source>
        <dbReference type="ARBA" id="ARBA00022679"/>
    </source>
</evidence>